<evidence type="ECO:0000256" key="7">
    <source>
        <dbReference type="PIRNR" id="PIRNR037945"/>
    </source>
</evidence>
<evidence type="ECO:0000256" key="9">
    <source>
        <dbReference type="SAM" id="SignalP"/>
    </source>
</evidence>
<protein>
    <recommendedName>
        <fullName evidence="7">Peptidoglycan-recognition protein</fullName>
    </recommendedName>
</protein>
<dbReference type="GO" id="GO:0008745">
    <property type="term" value="F:N-acetylmuramoyl-L-alanine amidase activity"/>
    <property type="evidence" value="ECO:0007669"/>
    <property type="project" value="InterPro"/>
</dbReference>
<evidence type="ECO:0000259" key="10">
    <source>
        <dbReference type="SMART" id="SM00644"/>
    </source>
</evidence>
<keyword evidence="5" id="KW-1015">Disulfide bond</keyword>
<dbReference type="InterPro" id="IPR006619">
    <property type="entry name" value="PGRP_domain_met/bac"/>
</dbReference>
<dbReference type="InterPro" id="IPR017331">
    <property type="entry name" value="Peptidoglycan_recognition"/>
</dbReference>
<evidence type="ECO:0000256" key="2">
    <source>
        <dbReference type="ARBA" id="ARBA00022588"/>
    </source>
</evidence>
<dbReference type="InterPro" id="IPR015510">
    <property type="entry name" value="PGRP"/>
</dbReference>
<keyword evidence="3 9" id="KW-0732">Signal</keyword>
<dbReference type="FunFam" id="3.40.80.10:FF:000001">
    <property type="entry name" value="Peptidoglycan recognition protein 1"/>
    <property type="match status" value="1"/>
</dbReference>
<comment type="function">
    <text evidence="6">Peptidoglycan-recognition protein probably involved in innate immunity by binding to peptidoglycans (PGN) of bacteria and activating the prophenoloxidase (proPO) cascade immune response. Binds to 1,3-beta-D-glucan and PGN.</text>
</comment>
<feature type="chain" id="PRO_5039558139" description="Peptidoglycan-recognition protein" evidence="9">
    <location>
        <begin position="22"/>
        <end position="197"/>
    </location>
</feature>
<evidence type="ECO:0000256" key="5">
    <source>
        <dbReference type="ARBA" id="ARBA00023157"/>
    </source>
</evidence>
<evidence type="ECO:0000256" key="6">
    <source>
        <dbReference type="ARBA" id="ARBA00057187"/>
    </source>
</evidence>
<dbReference type="PANTHER" id="PTHR11022:SF77">
    <property type="entry name" value="PEPTIDOGLYCAN-RECOGNITION PROTEIN LB"/>
    <property type="match status" value="1"/>
</dbReference>
<feature type="domain" description="N-acetylmuramoyl-L-alanine amidase" evidence="10">
    <location>
        <begin position="47"/>
        <end position="182"/>
    </location>
</feature>
<dbReference type="GO" id="GO:0009253">
    <property type="term" value="P:peptidoglycan catabolic process"/>
    <property type="evidence" value="ECO:0007669"/>
    <property type="project" value="InterPro"/>
</dbReference>
<accession>A0A9E8Z0J1</accession>
<evidence type="ECO:0000259" key="11">
    <source>
        <dbReference type="SMART" id="SM00701"/>
    </source>
</evidence>
<evidence type="ECO:0000256" key="3">
    <source>
        <dbReference type="ARBA" id="ARBA00022729"/>
    </source>
</evidence>
<dbReference type="AlphaFoldDB" id="A0A9E8Z0J1"/>
<sequence length="197" mass="22072">MPQYLILCVIAFISVFDMITSMPSSGGGVYEPLTIVSREEWDAKPPTEITKLQTPVPNVVIHHSYIPRACFSRDNCCTAMRSMQHMHQDVNGWADIGYNFAVGSDGLVYEGRGWNHLGAHSKGFNSQSIGICLIGDWTSELPPEVQMQAAKDLISEGLRLGWISPKYSLVGHRQVRDTECPGDALYERISEWKHFND</sequence>
<dbReference type="InterPro" id="IPR036505">
    <property type="entry name" value="Amidase/PGRP_sf"/>
</dbReference>
<dbReference type="SMART" id="SM00644">
    <property type="entry name" value="Ami_2"/>
    <property type="match status" value="1"/>
</dbReference>
<dbReference type="CDD" id="cd06583">
    <property type="entry name" value="PGRP"/>
    <property type="match status" value="1"/>
</dbReference>
<dbReference type="GO" id="GO:0045087">
    <property type="term" value="P:innate immune response"/>
    <property type="evidence" value="ECO:0007669"/>
    <property type="project" value="UniProtKB-KW"/>
</dbReference>
<organism evidence="12">
    <name type="scientific">Lasioderma serricorne</name>
    <name type="common">cigarette beetle</name>
    <dbReference type="NCBI Taxonomy" id="295660"/>
    <lineage>
        <taxon>Eukaryota</taxon>
        <taxon>Metazoa</taxon>
        <taxon>Ecdysozoa</taxon>
        <taxon>Arthropoda</taxon>
        <taxon>Hexapoda</taxon>
        <taxon>Insecta</taxon>
        <taxon>Pterygota</taxon>
        <taxon>Neoptera</taxon>
        <taxon>Endopterygota</taxon>
        <taxon>Coleoptera</taxon>
        <taxon>Polyphaga</taxon>
        <taxon>Bostrichiformia</taxon>
        <taxon>Ptinidae</taxon>
        <taxon>Xyletininae</taxon>
        <taxon>Lasioderma</taxon>
    </lineage>
</organism>
<dbReference type="InterPro" id="IPR002502">
    <property type="entry name" value="Amidase_domain"/>
</dbReference>
<evidence type="ECO:0000313" key="12">
    <source>
        <dbReference type="EMBL" id="WAK88794.1"/>
    </source>
</evidence>
<feature type="domain" description="Peptidoglycan recognition protein family" evidence="11">
    <location>
        <begin position="33"/>
        <end position="176"/>
    </location>
</feature>
<keyword evidence="2 7" id="KW-0399">Innate immunity</keyword>
<dbReference type="SUPFAM" id="SSF55846">
    <property type="entry name" value="N-acetylmuramoyl-L-alanine amidase-like"/>
    <property type="match status" value="1"/>
</dbReference>
<feature type="disulfide bond" evidence="8">
    <location>
        <begin position="70"/>
        <end position="76"/>
    </location>
</feature>
<dbReference type="Pfam" id="PF01510">
    <property type="entry name" value="Amidase_2"/>
    <property type="match status" value="1"/>
</dbReference>
<dbReference type="GO" id="GO:0042834">
    <property type="term" value="F:peptidoglycan binding"/>
    <property type="evidence" value="ECO:0007669"/>
    <property type="project" value="InterPro"/>
</dbReference>
<gene>
    <name evidence="12" type="primary">PGRP-LB</name>
</gene>
<dbReference type="PANTHER" id="PTHR11022">
    <property type="entry name" value="PEPTIDOGLYCAN RECOGNITION PROTEIN"/>
    <property type="match status" value="1"/>
</dbReference>
<dbReference type="SMART" id="SM00701">
    <property type="entry name" value="PGRP"/>
    <property type="match status" value="1"/>
</dbReference>
<evidence type="ECO:0000256" key="4">
    <source>
        <dbReference type="ARBA" id="ARBA00022859"/>
    </source>
</evidence>
<feature type="signal peptide" evidence="9">
    <location>
        <begin position="1"/>
        <end position="21"/>
    </location>
</feature>
<comment type="similarity">
    <text evidence="1 7">Belongs to the N-acetylmuramoyl-L-alanine amidase 2 family.</text>
</comment>
<name>A0A9E8Z0J1_9COLE</name>
<proteinExistence type="evidence at transcript level"/>
<evidence type="ECO:0000256" key="1">
    <source>
        <dbReference type="ARBA" id="ARBA00007553"/>
    </source>
</evidence>
<keyword evidence="4 7" id="KW-0391">Immunity</keyword>
<reference evidence="12" key="1">
    <citation type="submission" date="2022-02" db="EMBL/GenBank/DDBJ databases">
        <authorList>
            <person name="Yan Y."/>
            <person name="Xu K."/>
            <person name="Yang H."/>
            <person name="Yang W."/>
        </authorList>
    </citation>
    <scope>NUCLEOTIDE SEQUENCE</scope>
</reference>
<evidence type="ECO:0000256" key="8">
    <source>
        <dbReference type="PIRSR" id="PIRSR037945-1"/>
    </source>
</evidence>
<dbReference type="PIRSF" id="PIRSF037945">
    <property type="entry name" value="PGRPs"/>
    <property type="match status" value="1"/>
</dbReference>
<dbReference type="EMBL" id="OM728582">
    <property type="protein sequence ID" value="WAK88794.1"/>
    <property type="molecule type" value="mRNA"/>
</dbReference>
<dbReference type="Gene3D" id="3.40.80.10">
    <property type="entry name" value="Peptidoglycan recognition protein-like"/>
    <property type="match status" value="1"/>
</dbReference>
<dbReference type="GO" id="GO:0008270">
    <property type="term" value="F:zinc ion binding"/>
    <property type="evidence" value="ECO:0007669"/>
    <property type="project" value="InterPro"/>
</dbReference>